<comment type="pathway">
    <text evidence="2">Lipid metabolism; fatty acid beta-oxidation.</text>
</comment>
<protein>
    <recommendedName>
        <fullName evidence="4">3-hydroxyacyl-CoA dehydrogenase</fullName>
        <ecNumber evidence="4">1.1.1.35</ecNumber>
    </recommendedName>
</protein>
<proteinExistence type="inferred from homology"/>
<evidence type="ECO:0000256" key="12">
    <source>
        <dbReference type="PIRSR" id="PIRSR000105-3"/>
    </source>
</evidence>
<dbReference type="Gene3D" id="1.10.1040.10">
    <property type="entry name" value="N-(1-d-carboxylethyl)-l-norvaline Dehydrogenase, domain 2"/>
    <property type="match status" value="1"/>
</dbReference>
<dbReference type="InterPro" id="IPR022694">
    <property type="entry name" value="3-OHacyl-CoA_DH"/>
</dbReference>
<dbReference type="GO" id="GO:0070403">
    <property type="term" value="F:NAD+ binding"/>
    <property type="evidence" value="ECO:0007669"/>
    <property type="project" value="InterPro"/>
</dbReference>
<dbReference type="InterPro" id="IPR013328">
    <property type="entry name" value="6PGD_dom2"/>
</dbReference>
<accession>A0A7S1NLL1</accession>
<comment type="catalytic activity">
    <reaction evidence="10">
        <text>a (3S)-3-hydroxyacyl-CoA + NAD(+) = a 3-oxoacyl-CoA + NADH + H(+)</text>
        <dbReference type="Rhea" id="RHEA:22432"/>
        <dbReference type="ChEBI" id="CHEBI:15378"/>
        <dbReference type="ChEBI" id="CHEBI:57318"/>
        <dbReference type="ChEBI" id="CHEBI:57540"/>
        <dbReference type="ChEBI" id="CHEBI:57945"/>
        <dbReference type="ChEBI" id="CHEBI:90726"/>
        <dbReference type="EC" id="1.1.1.35"/>
    </reaction>
</comment>
<dbReference type="Pfam" id="PF02737">
    <property type="entry name" value="3HCDH_N"/>
    <property type="match status" value="1"/>
</dbReference>
<dbReference type="InterPro" id="IPR052242">
    <property type="entry name" value="Mito_3-hydroxyacyl-CoA_DH"/>
</dbReference>
<dbReference type="AlphaFoldDB" id="A0A7S1NLL1"/>
<evidence type="ECO:0000259" key="13">
    <source>
        <dbReference type="Pfam" id="PF00725"/>
    </source>
</evidence>
<dbReference type="PIRSF" id="PIRSF000105">
    <property type="entry name" value="HCDH"/>
    <property type="match status" value="1"/>
</dbReference>
<feature type="domain" description="3-hydroxyacyl-CoA dehydrogenase C-terminal" evidence="13">
    <location>
        <begin position="174"/>
        <end position="271"/>
    </location>
</feature>
<dbReference type="FunFam" id="3.40.50.720:FF:000009">
    <property type="entry name" value="Fatty oxidation complex, alpha subunit"/>
    <property type="match status" value="1"/>
</dbReference>
<organism evidence="15">
    <name type="scientific">Eutreptiella gymnastica</name>
    <dbReference type="NCBI Taxonomy" id="73025"/>
    <lineage>
        <taxon>Eukaryota</taxon>
        <taxon>Discoba</taxon>
        <taxon>Euglenozoa</taxon>
        <taxon>Euglenida</taxon>
        <taxon>Spirocuta</taxon>
        <taxon>Euglenophyceae</taxon>
        <taxon>Eutreptiales</taxon>
        <taxon>Eutreptiaceae</taxon>
        <taxon>Eutreptiella</taxon>
    </lineage>
</organism>
<evidence type="ECO:0000256" key="2">
    <source>
        <dbReference type="ARBA" id="ARBA00005005"/>
    </source>
</evidence>
<dbReference type="SUPFAM" id="SSF51735">
    <property type="entry name" value="NAD(P)-binding Rossmann-fold domains"/>
    <property type="match status" value="1"/>
</dbReference>
<dbReference type="GO" id="GO:0006635">
    <property type="term" value="P:fatty acid beta-oxidation"/>
    <property type="evidence" value="ECO:0007669"/>
    <property type="project" value="TreeGrafter"/>
</dbReference>
<comment type="subcellular location">
    <subcellularLocation>
        <location evidence="1">Mitochondrion matrix</location>
    </subcellularLocation>
</comment>
<evidence type="ECO:0000313" key="15">
    <source>
        <dbReference type="EMBL" id="CAD9027638.1"/>
    </source>
</evidence>
<sequence>MTATTGYKVVAVDINDAQLEKGRKAIENSLKKMAAKQVEKKSMDVATADKWFAETQSRITPSGDLKSLSSCDLIIEAIVEDLAIKKKFFVELGSLVNPNAILASNTSSFPITQLGEASGRASQFVGLHFFNPVQVMKLAEVIRTAATNEGTFDTTFRFAKSIGKEPVVCSDTPGFIVNRLLVPFLAQGLLMLDRGDATVQDVDIAMKFGAGMPMGPFTLADYVGLDTCLSILKGWVARHPEEPAFVIPKCLEAKVAAGKLGRKSGEGFWKWEGDKPVSVAL</sequence>
<dbReference type="EC" id="1.1.1.35" evidence="4"/>
<dbReference type="InterPro" id="IPR006176">
    <property type="entry name" value="3-OHacyl-CoA_DH_NAD-bd"/>
</dbReference>
<evidence type="ECO:0000256" key="6">
    <source>
        <dbReference type="ARBA" id="ARBA00023002"/>
    </source>
</evidence>
<dbReference type="PANTHER" id="PTHR43561:SF3">
    <property type="entry name" value="HYDROXYACYL-COENZYME A DEHYDROGENASE, MITOCHONDRIAL"/>
    <property type="match status" value="1"/>
</dbReference>
<evidence type="ECO:0000259" key="14">
    <source>
        <dbReference type="Pfam" id="PF02737"/>
    </source>
</evidence>
<dbReference type="Gene3D" id="3.40.50.720">
    <property type="entry name" value="NAD(P)-binding Rossmann-like Domain"/>
    <property type="match status" value="1"/>
</dbReference>
<reference evidence="15" key="1">
    <citation type="submission" date="2021-01" db="EMBL/GenBank/DDBJ databases">
        <authorList>
            <person name="Corre E."/>
            <person name="Pelletier E."/>
            <person name="Niang G."/>
            <person name="Scheremetjew M."/>
            <person name="Finn R."/>
            <person name="Kale V."/>
            <person name="Holt S."/>
            <person name="Cochrane G."/>
            <person name="Meng A."/>
            <person name="Brown T."/>
            <person name="Cohen L."/>
        </authorList>
    </citation>
    <scope>NUCLEOTIDE SEQUENCE</scope>
    <source>
        <strain evidence="15">NIES-381</strain>
    </source>
</reference>
<keyword evidence="8" id="KW-0443">Lipid metabolism</keyword>
<dbReference type="PROSITE" id="PS00067">
    <property type="entry name" value="3HCDH"/>
    <property type="match status" value="1"/>
</dbReference>
<feature type="binding site" evidence="12">
    <location>
        <position position="29"/>
    </location>
    <ligand>
        <name>CoA</name>
        <dbReference type="ChEBI" id="CHEBI:57287"/>
    </ligand>
</feature>
<evidence type="ECO:0000256" key="11">
    <source>
        <dbReference type="PIRSR" id="PIRSR000105-1"/>
    </source>
</evidence>
<dbReference type="GO" id="GO:0005759">
    <property type="term" value="C:mitochondrial matrix"/>
    <property type="evidence" value="ECO:0007669"/>
    <property type="project" value="UniProtKB-SubCell"/>
</dbReference>
<name>A0A7S1NLL1_9EUGL</name>
<comment type="similarity">
    <text evidence="3">Belongs to the 3-hydroxyacyl-CoA dehydrogenase family.</text>
</comment>
<feature type="binding site" evidence="12">
    <location>
        <position position="36"/>
    </location>
    <ligand>
        <name>CoA</name>
        <dbReference type="ChEBI" id="CHEBI:57287"/>
    </ligand>
</feature>
<evidence type="ECO:0000256" key="8">
    <source>
        <dbReference type="ARBA" id="ARBA00023098"/>
    </source>
</evidence>
<feature type="binding site" evidence="12">
    <location>
        <position position="107"/>
    </location>
    <ligand>
        <name>CoA</name>
        <dbReference type="ChEBI" id="CHEBI:57287"/>
    </ligand>
</feature>
<dbReference type="SUPFAM" id="SSF48179">
    <property type="entry name" value="6-phosphogluconate dehydrogenase C-terminal domain-like"/>
    <property type="match status" value="1"/>
</dbReference>
<evidence type="ECO:0000256" key="4">
    <source>
        <dbReference type="ARBA" id="ARBA00013000"/>
    </source>
</evidence>
<evidence type="ECO:0000256" key="5">
    <source>
        <dbReference type="ARBA" id="ARBA00022832"/>
    </source>
</evidence>
<feature type="site" description="Important for catalytic activity" evidence="11">
    <location>
        <position position="128"/>
    </location>
</feature>
<evidence type="ECO:0000256" key="1">
    <source>
        <dbReference type="ARBA" id="ARBA00004305"/>
    </source>
</evidence>
<dbReference type="InterPro" id="IPR006108">
    <property type="entry name" value="3HC_DH_C"/>
</dbReference>
<dbReference type="GO" id="GO:0003857">
    <property type="term" value="F:(3S)-3-hydroxyacyl-CoA dehydrogenase (NAD+) activity"/>
    <property type="evidence" value="ECO:0007669"/>
    <property type="project" value="UniProtKB-EC"/>
</dbReference>
<dbReference type="EMBL" id="HBGA01104395">
    <property type="protein sequence ID" value="CAD9027638.1"/>
    <property type="molecule type" value="Transcribed_RNA"/>
</dbReference>
<keyword evidence="7" id="KW-0520">NAD</keyword>
<dbReference type="Pfam" id="PF00725">
    <property type="entry name" value="3HCDH"/>
    <property type="match status" value="1"/>
</dbReference>
<gene>
    <name evidence="15" type="ORF">EGYM00392_LOCUS38773</name>
</gene>
<evidence type="ECO:0000256" key="9">
    <source>
        <dbReference type="ARBA" id="ARBA00023128"/>
    </source>
</evidence>
<keyword evidence="5" id="KW-0276">Fatty acid metabolism</keyword>
<dbReference type="InterPro" id="IPR006180">
    <property type="entry name" value="3-OHacyl-CoA_DH_CS"/>
</dbReference>
<dbReference type="InterPro" id="IPR008927">
    <property type="entry name" value="6-PGluconate_DH-like_C_sf"/>
</dbReference>
<evidence type="ECO:0000256" key="10">
    <source>
        <dbReference type="ARBA" id="ARBA00049556"/>
    </source>
</evidence>
<dbReference type="PANTHER" id="PTHR43561">
    <property type="match status" value="1"/>
</dbReference>
<keyword evidence="6" id="KW-0560">Oxidoreductase</keyword>
<keyword evidence="9" id="KW-0496">Mitochondrion</keyword>
<evidence type="ECO:0000256" key="3">
    <source>
        <dbReference type="ARBA" id="ARBA00009463"/>
    </source>
</evidence>
<feature type="domain" description="3-hydroxyacyl-CoA dehydrogenase NAD binding" evidence="14">
    <location>
        <begin position="2"/>
        <end position="171"/>
    </location>
</feature>
<dbReference type="InterPro" id="IPR036291">
    <property type="entry name" value="NAD(P)-bd_dom_sf"/>
</dbReference>
<evidence type="ECO:0000256" key="7">
    <source>
        <dbReference type="ARBA" id="ARBA00023027"/>
    </source>
</evidence>